<dbReference type="EMBL" id="HG793174">
    <property type="protein sequence ID" value="CRL29859.1"/>
    <property type="molecule type" value="Genomic_DNA"/>
</dbReference>
<protein>
    <submittedName>
        <fullName evidence="1">Aldo/keto reductase</fullName>
    </submittedName>
</protein>
<keyword evidence="2" id="KW-1185">Reference proteome</keyword>
<accession>A0A0G4PUQ2</accession>
<evidence type="ECO:0000313" key="1">
    <source>
        <dbReference type="EMBL" id="CRL29859.1"/>
    </source>
</evidence>
<dbReference type="AlphaFoldDB" id="A0A0G4PUQ2"/>
<name>A0A0G4PUQ2_PENC3</name>
<evidence type="ECO:0000313" key="2">
    <source>
        <dbReference type="Proteomes" id="UP000053732"/>
    </source>
</evidence>
<proteinExistence type="predicted"/>
<sequence length="41" mass="5068">MKREPVKVWLAQLKMDWLNERIFSLFLNFGTPSMKRRGWEK</sequence>
<gene>
    <name evidence="1" type="ORF">PCAMFM013_S041g000001</name>
</gene>
<dbReference type="Proteomes" id="UP000053732">
    <property type="component" value="Unassembled WGS sequence"/>
</dbReference>
<reference evidence="1 2" key="1">
    <citation type="journal article" date="2014" name="Nat. Commun.">
        <title>Multiple recent horizontal transfers of a large genomic region in cheese making fungi.</title>
        <authorList>
            <person name="Cheeseman K."/>
            <person name="Ropars J."/>
            <person name="Renault P."/>
            <person name="Dupont J."/>
            <person name="Gouzy J."/>
            <person name="Branca A."/>
            <person name="Abraham A.L."/>
            <person name="Ceppi M."/>
            <person name="Conseiller E."/>
            <person name="Debuchy R."/>
            <person name="Malagnac F."/>
            <person name="Goarin A."/>
            <person name="Silar P."/>
            <person name="Lacoste S."/>
            <person name="Sallet E."/>
            <person name="Bensimon A."/>
            <person name="Giraud T."/>
            <person name="Brygoo Y."/>
        </authorList>
    </citation>
    <scope>NUCLEOTIDE SEQUENCE [LARGE SCALE GENOMIC DNA]</scope>
    <source>
        <strain evidence="2">FM 013</strain>
    </source>
</reference>
<organism evidence="1 2">
    <name type="scientific">Penicillium camemberti (strain FM 013)</name>
    <dbReference type="NCBI Taxonomy" id="1429867"/>
    <lineage>
        <taxon>Eukaryota</taxon>
        <taxon>Fungi</taxon>
        <taxon>Dikarya</taxon>
        <taxon>Ascomycota</taxon>
        <taxon>Pezizomycotina</taxon>
        <taxon>Eurotiomycetes</taxon>
        <taxon>Eurotiomycetidae</taxon>
        <taxon>Eurotiales</taxon>
        <taxon>Aspergillaceae</taxon>
        <taxon>Penicillium</taxon>
    </lineage>
</organism>